<dbReference type="OrthoDB" id="187711at2157"/>
<accession>U3A3I8</accession>
<evidence type="ECO:0000313" key="3">
    <source>
        <dbReference type="Proteomes" id="UP000016986"/>
    </source>
</evidence>
<dbReference type="eggNOG" id="arCOG06625">
    <property type="taxonomic scope" value="Archaea"/>
</dbReference>
<keyword evidence="3" id="KW-1185">Reference proteome</keyword>
<evidence type="ECO:0000256" key="1">
    <source>
        <dbReference type="SAM" id="Phobius"/>
    </source>
</evidence>
<dbReference type="Pfam" id="PF05437">
    <property type="entry name" value="AzlD"/>
    <property type="match status" value="1"/>
</dbReference>
<name>U3A3I8_9EURY</name>
<feature type="transmembrane region" description="Helical" evidence="1">
    <location>
        <begin position="12"/>
        <end position="32"/>
    </location>
</feature>
<protein>
    <submittedName>
        <fullName evidence="2">Uncharacterized protein</fullName>
    </submittedName>
</protein>
<feature type="transmembrane region" description="Helical" evidence="1">
    <location>
        <begin position="44"/>
        <end position="62"/>
    </location>
</feature>
<comment type="caution">
    <text evidence="2">The sequence shown here is derived from an EMBL/GenBank/DDBJ whole genome shotgun (WGS) entry which is preliminary data.</text>
</comment>
<sequence length="115" mass="12108">MTTYDALTTWALVAAIAVPTFLVRFSFIGLLGRVGELPDWAERVLAFVPAAVLAALVVPKVVTLQPTLVGTFGHAKIVAAVVAVGVAYYTEDVLATIVVGMAVLWAIRFGLPLLA</sequence>
<organism evidence="2 3">
    <name type="scientific">Halarchaeum acidiphilum MH1-52-1</name>
    <dbReference type="NCBI Taxonomy" id="1261545"/>
    <lineage>
        <taxon>Archaea</taxon>
        <taxon>Methanobacteriati</taxon>
        <taxon>Methanobacteriota</taxon>
        <taxon>Stenosarchaea group</taxon>
        <taxon>Halobacteria</taxon>
        <taxon>Halobacteriales</taxon>
        <taxon>Halobacteriaceae</taxon>
    </lineage>
</organism>
<keyword evidence="1" id="KW-0472">Membrane</keyword>
<keyword evidence="1" id="KW-0812">Transmembrane</keyword>
<dbReference type="AlphaFoldDB" id="U3A3I8"/>
<feature type="transmembrane region" description="Helical" evidence="1">
    <location>
        <begin position="68"/>
        <end position="88"/>
    </location>
</feature>
<evidence type="ECO:0000313" key="2">
    <source>
        <dbReference type="EMBL" id="GAD52214.1"/>
    </source>
</evidence>
<dbReference type="InterPro" id="IPR008407">
    <property type="entry name" value="Brnchd-chn_aa_trnsp_AzlD"/>
</dbReference>
<feature type="transmembrane region" description="Helical" evidence="1">
    <location>
        <begin position="93"/>
        <end position="111"/>
    </location>
</feature>
<keyword evidence="1" id="KW-1133">Transmembrane helix</keyword>
<proteinExistence type="predicted"/>
<dbReference type="RefSeq" id="WP_020222989.1">
    <property type="nucleotide sequence ID" value="NZ_BANO01000524.1"/>
</dbReference>
<dbReference type="Proteomes" id="UP000016986">
    <property type="component" value="Unassembled WGS sequence"/>
</dbReference>
<gene>
    <name evidence="2" type="ORF">MBEHAL_0974</name>
</gene>
<reference evidence="2 3" key="1">
    <citation type="submission" date="2013-09" db="EMBL/GenBank/DDBJ databases">
        <title>Whole genome sequencing of Halarchaeum acidiphilum strain MH1-52-1.</title>
        <authorList>
            <person name="Shimane Y."/>
            <person name="Minegishi H."/>
            <person name="Nishi S."/>
            <person name="Echigo A."/>
            <person name="Shuto A."/>
            <person name="Konishi M."/>
            <person name="Ito T."/>
            <person name="Ohkuma M."/>
            <person name="Ohta Y."/>
            <person name="Nagano Y."/>
            <person name="Tsubouchi T."/>
            <person name="Mori K."/>
            <person name="Usui K."/>
            <person name="Kamekura M."/>
            <person name="Usami R."/>
            <person name="Takaki Y."/>
            <person name="Hatada Y."/>
        </authorList>
    </citation>
    <scope>NUCLEOTIDE SEQUENCE [LARGE SCALE GENOMIC DNA]</scope>
    <source>
        <strain evidence="2 3">JCM 16109</strain>
    </source>
</reference>
<dbReference type="EMBL" id="BATA01000017">
    <property type="protein sequence ID" value="GAD52214.1"/>
    <property type="molecule type" value="Genomic_DNA"/>
</dbReference>